<evidence type="ECO:0000256" key="1">
    <source>
        <dbReference type="SAM" id="MobiDB-lite"/>
    </source>
</evidence>
<dbReference type="STRING" id="1088869.GMO_24610"/>
<name>G6XL38_9PROT</name>
<dbReference type="EMBL" id="AGQV01000010">
    <property type="protein sequence ID" value="EHH67466.1"/>
    <property type="molecule type" value="Genomic_DNA"/>
</dbReference>
<reference evidence="2 3" key="1">
    <citation type="submission" date="2011-10" db="EMBL/GenBank/DDBJ databases">
        <title>Genome sequence of Gluconobacter morbifer G707, isolated from Drosophila gut.</title>
        <authorList>
            <person name="Lee W.-J."/>
            <person name="Kim E.-K."/>
        </authorList>
    </citation>
    <scope>NUCLEOTIDE SEQUENCE [LARGE SCALE GENOMIC DNA]</scope>
    <source>
        <strain evidence="2 3">G707</strain>
    </source>
</reference>
<organism evidence="2 3">
    <name type="scientific">Gluconobacter morbifer G707</name>
    <dbReference type="NCBI Taxonomy" id="1088869"/>
    <lineage>
        <taxon>Bacteria</taxon>
        <taxon>Pseudomonadati</taxon>
        <taxon>Pseudomonadota</taxon>
        <taxon>Alphaproteobacteria</taxon>
        <taxon>Acetobacterales</taxon>
        <taxon>Acetobacteraceae</taxon>
        <taxon>Gluconobacter</taxon>
    </lineage>
</organism>
<dbReference type="AlphaFoldDB" id="G6XL38"/>
<proteinExistence type="predicted"/>
<feature type="region of interest" description="Disordered" evidence="1">
    <location>
        <begin position="93"/>
        <end position="112"/>
    </location>
</feature>
<evidence type="ECO:0000313" key="3">
    <source>
        <dbReference type="Proteomes" id="UP000004949"/>
    </source>
</evidence>
<keyword evidence="3" id="KW-1185">Reference proteome</keyword>
<protein>
    <submittedName>
        <fullName evidence="2">Uncharacterized protein</fullName>
    </submittedName>
</protein>
<sequence length="112" mass="12545">MWNDIDAVTKALRREVASPVPNGRSIRALATAAEAFKNVWGIARDVIQLDDTIDDKALPQIVIREITADEVQEMRRKQRLEDGDIDEAEARLLKEEAARDDTDADTAVISEE</sequence>
<dbReference type="PATRIC" id="fig|1088869.3.peg.2452"/>
<comment type="caution">
    <text evidence="2">The sequence shown here is derived from an EMBL/GenBank/DDBJ whole genome shotgun (WGS) entry which is preliminary data.</text>
</comment>
<evidence type="ECO:0000313" key="2">
    <source>
        <dbReference type="EMBL" id="EHH67466.1"/>
    </source>
</evidence>
<gene>
    <name evidence="2" type="ORF">GMO_24610</name>
</gene>
<accession>G6XL38</accession>
<dbReference type="Proteomes" id="UP000004949">
    <property type="component" value="Unassembled WGS sequence"/>
</dbReference>